<dbReference type="NCBIfam" id="NF033379">
    <property type="entry name" value="FrucBisAld_I"/>
    <property type="match status" value="1"/>
</dbReference>
<proteinExistence type="inferred from homology"/>
<comment type="similarity">
    <text evidence="2">Belongs to the class I fructose-bisphosphate aldolase family.</text>
</comment>
<protein>
    <recommendedName>
        <fullName evidence="3">fructose-bisphosphate aldolase</fullName>
        <ecNumber evidence="3">4.1.2.13</ecNumber>
    </recommendedName>
    <alternativeName>
        <fullName evidence="6">Fructose-bisphosphate aldolase class I</fullName>
    </alternativeName>
</protein>
<dbReference type="Proteomes" id="UP001164965">
    <property type="component" value="Chromosome"/>
</dbReference>
<feature type="compositionally biased region" description="Basic and acidic residues" evidence="7">
    <location>
        <begin position="333"/>
        <end position="342"/>
    </location>
</feature>
<keyword evidence="9" id="KW-1185">Reference proteome</keyword>
<evidence type="ECO:0000256" key="3">
    <source>
        <dbReference type="ARBA" id="ARBA00013068"/>
    </source>
</evidence>
<dbReference type="GO" id="GO:0004332">
    <property type="term" value="F:fructose-bisphosphate aldolase activity"/>
    <property type="evidence" value="ECO:0007669"/>
    <property type="project" value="UniProtKB-EC"/>
</dbReference>
<dbReference type="InterPro" id="IPR000741">
    <property type="entry name" value="FBA_I"/>
</dbReference>
<evidence type="ECO:0000256" key="4">
    <source>
        <dbReference type="ARBA" id="ARBA00023152"/>
    </source>
</evidence>
<dbReference type="Pfam" id="PF00274">
    <property type="entry name" value="Glycolytic"/>
    <property type="match status" value="1"/>
</dbReference>
<evidence type="ECO:0000313" key="8">
    <source>
        <dbReference type="EMBL" id="UZJ25983.1"/>
    </source>
</evidence>
<name>A0ABY6P391_9NOCA</name>
<gene>
    <name evidence="8" type="ORF">RHODO2019_05995</name>
</gene>
<dbReference type="InterPro" id="IPR013785">
    <property type="entry name" value="Aldolase_TIM"/>
</dbReference>
<dbReference type="RefSeq" id="WP_265384087.1">
    <property type="nucleotide sequence ID" value="NZ_CP110615.1"/>
</dbReference>
<evidence type="ECO:0000256" key="5">
    <source>
        <dbReference type="ARBA" id="ARBA00023239"/>
    </source>
</evidence>
<feature type="region of interest" description="Disordered" evidence="7">
    <location>
        <begin position="328"/>
        <end position="356"/>
    </location>
</feature>
<keyword evidence="4" id="KW-0324">Glycolysis</keyword>
<evidence type="ECO:0000256" key="6">
    <source>
        <dbReference type="ARBA" id="ARBA00029799"/>
    </source>
</evidence>
<comment type="pathway">
    <text evidence="1">Carbohydrate degradation; glycolysis; D-glyceraldehyde 3-phosphate and glycerone phosphate from D-glucose: step 4/4.</text>
</comment>
<evidence type="ECO:0000256" key="1">
    <source>
        <dbReference type="ARBA" id="ARBA00004714"/>
    </source>
</evidence>
<evidence type="ECO:0000256" key="2">
    <source>
        <dbReference type="ARBA" id="ARBA00010387"/>
    </source>
</evidence>
<evidence type="ECO:0000256" key="7">
    <source>
        <dbReference type="SAM" id="MobiDB-lite"/>
    </source>
</evidence>
<dbReference type="EC" id="4.1.2.13" evidence="3"/>
<dbReference type="PANTHER" id="PTHR11627">
    <property type="entry name" value="FRUCTOSE-BISPHOSPHATE ALDOLASE"/>
    <property type="match status" value="1"/>
</dbReference>
<organism evidence="8 9">
    <name type="scientific">Rhodococcus antarcticus</name>
    <dbReference type="NCBI Taxonomy" id="2987751"/>
    <lineage>
        <taxon>Bacteria</taxon>
        <taxon>Bacillati</taxon>
        <taxon>Actinomycetota</taxon>
        <taxon>Actinomycetes</taxon>
        <taxon>Mycobacteriales</taxon>
        <taxon>Nocardiaceae</taxon>
        <taxon>Rhodococcus</taxon>
    </lineage>
</organism>
<reference evidence="8" key="1">
    <citation type="submission" date="2022-10" db="EMBL/GenBank/DDBJ databases">
        <title>Rhodococcus sp.75.</title>
        <authorList>
            <person name="Sun M."/>
        </authorList>
    </citation>
    <scope>NUCLEOTIDE SEQUENCE</scope>
    <source>
        <strain evidence="8">75</strain>
    </source>
</reference>
<dbReference type="SUPFAM" id="SSF51569">
    <property type="entry name" value="Aldolase"/>
    <property type="match status" value="1"/>
</dbReference>
<accession>A0ABY6P391</accession>
<evidence type="ECO:0000313" key="9">
    <source>
        <dbReference type="Proteomes" id="UP001164965"/>
    </source>
</evidence>
<sequence length="356" mass="37244">MSTTLLPPPAGLGSLVDTARLLVGGDKGLLAIDESTSTCNRRFARLGIAQDEPTRRAWRELILTTPGLGDAISGVILVDETIRQRTRGGTAFLTVLAQAGITAGIKVDLGATPLAGHPGETVTEGLDGLRQRLGEYARMGARFAKWRAVLTIGDGTPSRACVTANAHALARYAALCQEAGLVPVVEPEVLTAGEHTLARCEQVTEDVLHEVFAQLDTQGVVLEAILLKPSMVLPGSDNPTQDPVDAAAAATLRCLRRAAPAAVAGIAFLSGGQSGDLAAARLAAMNSPALAPLPWPVSFSFGRAIQEPALSIWGGQDANTERAQQALLRRATANRDARRGEDTSTGAHPRRPEGRA</sequence>
<keyword evidence="5 8" id="KW-0456">Lyase</keyword>
<dbReference type="Gene3D" id="3.20.20.70">
    <property type="entry name" value="Aldolase class I"/>
    <property type="match status" value="1"/>
</dbReference>
<dbReference type="EMBL" id="CP110615">
    <property type="protein sequence ID" value="UZJ25983.1"/>
    <property type="molecule type" value="Genomic_DNA"/>
</dbReference>